<evidence type="ECO:0000256" key="1">
    <source>
        <dbReference type="ARBA" id="ARBA00009437"/>
    </source>
</evidence>
<dbReference type="InterPro" id="IPR050950">
    <property type="entry name" value="HTH-type_LysR_regulators"/>
</dbReference>
<dbReference type="PRINTS" id="PR00039">
    <property type="entry name" value="HTHLYSR"/>
</dbReference>
<dbReference type="AlphaFoldDB" id="A0A7H4P4K9"/>
<protein>
    <submittedName>
        <fullName evidence="6">LysR family transcriptional regulator</fullName>
    </submittedName>
</protein>
<dbReference type="InterPro" id="IPR000847">
    <property type="entry name" value="LysR_HTH_N"/>
</dbReference>
<dbReference type="EMBL" id="UGMX01000002">
    <property type="protein sequence ID" value="STW07374.1"/>
    <property type="molecule type" value="Genomic_DNA"/>
</dbReference>
<dbReference type="SUPFAM" id="SSF46785">
    <property type="entry name" value="Winged helix' DNA-binding domain"/>
    <property type="match status" value="1"/>
</dbReference>
<dbReference type="InterPro" id="IPR036390">
    <property type="entry name" value="WH_DNA-bd_sf"/>
</dbReference>
<dbReference type="GO" id="GO:0003677">
    <property type="term" value="F:DNA binding"/>
    <property type="evidence" value="ECO:0007669"/>
    <property type="project" value="UniProtKB-KW"/>
</dbReference>
<evidence type="ECO:0000259" key="5">
    <source>
        <dbReference type="PROSITE" id="PS50931"/>
    </source>
</evidence>
<accession>A0A7H4P4K9</accession>
<evidence type="ECO:0000256" key="3">
    <source>
        <dbReference type="ARBA" id="ARBA00023125"/>
    </source>
</evidence>
<dbReference type="GO" id="GO:0003700">
    <property type="term" value="F:DNA-binding transcription factor activity"/>
    <property type="evidence" value="ECO:0007669"/>
    <property type="project" value="InterPro"/>
</dbReference>
<evidence type="ECO:0000256" key="4">
    <source>
        <dbReference type="ARBA" id="ARBA00023163"/>
    </source>
</evidence>
<evidence type="ECO:0000256" key="2">
    <source>
        <dbReference type="ARBA" id="ARBA00023015"/>
    </source>
</evidence>
<evidence type="ECO:0000313" key="6">
    <source>
        <dbReference type="EMBL" id="STW07374.1"/>
    </source>
</evidence>
<comment type="similarity">
    <text evidence="1">Belongs to the LysR transcriptional regulatory family.</text>
</comment>
<dbReference type="InterPro" id="IPR036388">
    <property type="entry name" value="WH-like_DNA-bd_sf"/>
</dbReference>
<evidence type="ECO:0000313" key="7">
    <source>
        <dbReference type="Proteomes" id="UP000254571"/>
    </source>
</evidence>
<keyword evidence="3" id="KW-0238">DNA-binding</keyword>
<dbReference type="Gene3D" id="3.40.190.10">
    <property type="entry name" value="Periplasmic binding protein-like II"/>
    <property type="match status" value="2"/>
</dbReference>
<keyword evidence="2" id="KW-0805">Transcription regulation</keyword>
<gene>
    <name evidence="6" type="primary">gltC_4</name>
    <name evidence="6" type="ORF">NCTC9149_03804</name>
</gene>
<comment type="caution">
    <text evidence="6">The sequence shown here is derived from an EMBL/GenBank/DDBJ whole genome shotgun (WGS) entry which is preliminary data.</text>
</comment>
<proteinExistence type="inferred from homology"/>
<keyword evidence="4" id="KW-0804">Transcription</keyword>
<dbReference type="Proteomes" id="UP000254571">
    <property type="component" value="Unassembled WGS sequence"/>
</dbReference>
<dbReference type="GO" id="GO:0005829">
    <property type="term" value="C:cytosol"/>
    <property type="evidence" value="ECO:0007669"/>
    <property type="project" value="TreeGrafter"/>
</dbReference>
<sequence length="302" mass="32968">MMNLLHWRLLVAVADAGNISRAAEEIGMTQSGASQAIAQLEAALGFPVFTRERRYIGGDSAGRAGCEHARNMLSQLNAIRELADESRGLNRGRIRLASFPSVTSTLLPGLLRDFKRLHPGIEVVILEGSDEEVEEWLAADTVELGVVMNPDLGRADVVLGQDAWVAVLPAAHRLAHHARTYGITLKALADQPFILATGGCVVNGKSLMEKAGLQLSDIRVTVRDWISACKLVAEGMGVALVPESALPEALRNLCVVPVTPAIHREFRLVCSSSGRLPAQRRRYLTRYVNEDERARGEPERQR</sequence>
<dbReference type="CDD" id="cd05466">
    <property type="entry name" value="PBP2_LTTR_substrate"/>
    <property type="match status" value="1"/>
</dbReference>
<dbReference type="Gene3D" id="1.10.10.10">
    <property type="entry name" value="Winged helix-like DNA-binding domain superfamily/Winged helix DNA-binding domain"/>
    <property type="match status" value="1"/>
</dbReference>
<organism evidence="6 7">
    <name type="scientific">Klebsiella grimontii</name>
    <dbReference type="NCBI Taxonomy" id="2058152"/>
    <lineage>
        <taxon>Bacteria</taxon>
        <taxon>Pseudomonadati</taxon>
        <taxon>Pseudomonadota</taxon>
        <taxon>Gammaproteobacteria</taxon>
        <taxon>Enterobacterales</taxon>
        <taxon>Enterobacteriaceae</taxon>
        <taxon>Klebsiella/Raoultella group</taxon>
        <taxon>Klebsiella</taxon>
    </lineage>
</organism>
<name>A0A7H4P4K9_9ENTR</name>
<dbReference type="PANTHER" id="PTHR30419:SF28">
    <property type="entry name" value="HTH-TYPE TRANSCRIPTIONAL REGULATOR BSDA"/>
    <property type="match status" value="1"/>
</dbReference>
<dbReference type="SUPFAM" id="SSF53850">
    <property type="entry name" value="Periplasmic binding protein-like II"/>
    <property type="match status" value="1"/>
</dbReference>
<dbReference type="PANTHER" id="PTHR30419">
    <property type="entry name" value="HTH-TYPE TRANSCRIPTIONAL REGULATOR YBHD"/>
    <property type="match status" value="1"/>
</dbReference>
<dbReference type="InterPro" id="IPR005119">
    <property type="entry name" value="LysR_subst-bd"/>
</dbReference>
<reference evidence="6 7" key="1">
    <citation type="submission" date="2018-06" db="EMBL/GenBank/DDBJ databases">
        <authorList>
            <consortium name="Pathogen Informatics"/>
            <person name="Doyle S."/>
        </authorList>
    </citation>
    <scope>NUCLEOTIDE SEQUENCE [LARGE SCALE GENOMIC DNA]</scope>
    <source>
        <strain evidence="6 7">NCTC9149</strain>
    </source>
</reference>
<dbReference type="Pfam" id="PF00126">
    <property type="entry name" value="HTH_1"/>
    <property type="match status" value="1"/>
</dbReference>
<feature type="domain" description="HTH lysR-type" evidence="5">
    <location>
        <begin position="2"/>
        <end position="59"/>
    </location>
</feature>
<dbReference type="PROSITE" id="PS50931">
    <property type="entry name" value="HTH_LYSR"/>
    <property type="match status" value="1"/>
</dbReference>
<dbReference type="Pfam" id="PF03466">
    <property type="entry name" value="LysR_substrate"/>
    <property type="match status" value="1"/>
</dbReference>